<evidence type="ECO:0000313" key="2">
    <source>
        <dbReference type="EMBL" id="QKX52454.1"/>
    </source>
</evidence>
<name>A0A7H8QEM4_9BACL</name>
<evidence type="ECO:0000259" key="1">
    <source>
        <dbReference type="Pfam" id="PF08241"/>
    </source>
</evidence>
<keyword evidence="3" id="KW-1185">Reference proteome</keyword>
<dbReference type="Gene3D" id="3.40.50.150">
    <property type="entry name" value="Vaccinia Virus protein VP39"/>
    <property type="match status" value="1"/>
</dbReference>
<accession>A0A7H8QEM4</accession>
<keyword evidence="2" id="KW-0489">Methyltransferase</keyword>
<keyword evidence="2" id="KW-0808">Transferase</keyword>
<protein>
    <submittedName>
        <fullName evidence="2">Class I SAM-dependent methyltransferase</fullName>
    </submittedName>
</protein>
<dbReference type="Pfam" id="PF08241">
    <property type="entry name" value="Methyltransf_11"/>
    <property type="match status" value="1"/>
</dbReference>
<dbReference type="GO" id="GO:0032259">
    <property type="term" value="P:methylation"/>
    <property type="evidence" value="ECO:0007669"/>
    <property type="project" value="UniProtKB-KW"/>
</dbReference>
<dbReference type="SUPFAM" id="SSF53335">
    <property type="entry name" value="S-adenosyl-L-methionine-dependent methyltransferases"/>
    <property type="match status" value="1"/>
</dbReference>
<sequence>MADQFSKVYDKTMQPLEKVKISQLRLELTEKAVGHVLEIGSGTGANFPFYRNALKVDAIEPDLQMSKQSTAKIKKARIPIEVHTAKAEHLPFDENVFDTVVATLVFCTIPDPHKALQEIQRVAKPGASILFLEHVRMPQGLMGKVQDLMTPLWKKAFAGCHLNRDTLASIHNSELSVTKIDSHYKGFLLAIDCINEKQNMDLL</sequence>
<dbReference type="InterPro" id="IPR052356">
    <property type="entry name" value="Thiol_S-MT"/>
</dbReference>
<dbReference type="PANTHER" id="PTHR45036">
    <property type="entry name" value="METHYLTRANSFERASE LIKE 7B"/>
    <property type="match status" value="1"/>
</dbReference>
<dbReference type="InterPro" id="IPR029063">
    <property type="entry name" value="SAM-dependent_MTases_sf"/>
</dbReference>
<proteinExistence type="predicted"/>
<feature type="domain" description="Methyltransferase type 11" evidence="1">
    <location>
        <begin position="37"/>
        <end position="131"/>
    </location>
</feature>
<dbReference type="Proteomes" id="UP000509222">
    <property type="component" value="Chromosome"/>
</dbReference>
<organism evidence="2 3">
    <name type="scientific">Planococcus glaciei</name>
    <dbReference type="NCBI Taxonomy" id="459472"/>
    <lineage>
        <taxon>Bacteria</taxon>
        <taxon>Bacillati</taxon>
        <taxon>Bacillota</taxon>
        <taxon>Bacilli</taxon>
        <taxon>Bacillales</taxon>
        <taxon>Caryophanaceae</taxon>
        <taxon>Planococcus</taxon>
    </lineage>
</organism>
<evidence type="ECO:0000313" key="3">
    <source>
        <dbReference type="Proteomes" id="UP000509222"/>
    </source>
</evidence>
<reference evidence="2 3" key="1">
    <citation type="submission" date="2020-04" db="EMBL/GenBank/DDBJ databases">
        <authorList>
            <person name="Pajer P."/>
            <person name="Broz P."/>
        </authorList>
    </citation>
    <scope>NUCLEOTIDE SEQUENCE [LARGE SCALE GENOMIC DNA]</scope>
    <source>
        <strain evidence="3">NRL-ATB46093</strain>
    </source>
</reference>
<dbReference type="InterPro" id="IPR013216">
    <property type="entry name" value="Methyltransf_11"/>
</dbReference>
<reference evidence="3" key="2">
    <citation type="submission" date="2020-06" db="EMBL/GenBank/DDBJ databases">
        <title>Isolation of Planomicrobium glaciei.</title>
        <authorList>
            <person name="Malisova L."/>
            <person name="Safrankova R."/>
            <person name="Jakubu V."/>
            <person name="Spanelova P."/>
        </authorList>
    </citation>
    <scope>NUCLEOTIDE SEQUENCE [LARGE SCALE GENOMIC DNA]</scope>
    <source>
        <strain evidence="3">NRL-ATB46093</strain>
    </source>
</reference>
<gene>
    <name evidence="2" type="ORF">HF394_18745</name>
</gene>
<dbReference type="CDD" id="cd02440">
    <property type="entry name" value="AdoMet_MTases"/>
    <property type="match status" value="1"/>
</dbReference>
<dbReference type="AlphaFoldDB" id="A0A7H8QEM4"/>
<dbReference type="RefSeq" id="WP_053165753.1">
    <property type="nucleotide sequence ID" value="NZ_CP051177.1"/>
</dbReference>
<dbReference type="PANTHER" id="PTHR45036:SF1">
    <property type="entry name" value="METHYLTRANSFERASE LIKE 7A"/>
    <property type="match status" value="1"/>
</dbReference>
<dbReference type="EMBL" id="CP051177">
    <property type="protein sequence ID" value="QKX52454.1"/>
    <property type="molecule type" value="Genomic_DNA"/>
</dbReference>
<dbReference type="GO" id="GO:0008757">
    <property type="term" value="F:S-adenosylmethionine-dependent methyltransferase activity"/>
    <property type="evidence" value="ECO:0007669"/>
    <property type="project" value="InterPro"/>
</dbReference>